<keyword evidence="6" id="KW-0156">Chromatin regulator</keyword>
<dbReference type="AlphaFoldDB" id="A0AAD5TK32"/>
<name>A0AAD5TK32_9FUNG</name>
<dbReference type="PANTHER" id="PTHR10625">
    <property type="entry name" value="HISTONE DEACETYLASE HDAC1-RELATED"/>
    <property type="match status" value="1"/>
</dbReference>
<reference evidence="11" key="1">
    <citation type="submission" date="2020-05" db="EMBL/GenBank/DDBJ databases">
        <title>Phylogenomic resolution of chytrid fungi.</title>
        <authorList>
            <person name="Stajich J.E."/>
            <person name="Amses K."/>
            <person name="Simmons R."/>
            <person name="Seto K."/>
            <person name="Myers J."/>
            <person name="Bonds A."/>
            <person name="Quandt C.A."/>
            <person name="Barry K."/>
            <person name="Liu P."/>
            <person name="Grigoriev I."/>
            <person name="Longcore J.E."/>
            <person name="James T.Y."/>
        </authorList>
    </citation>
    <scope>NUCLEOTIDE SEQUENCE</scope>
    <source>
        <strain evidence="11">JEL0379</strain>
    </source>
</reference>
<evidence type="ECO:0000256" key="9">
    <source>
        <dbReference type="ARBA" id="ARBA00023242"/>
    </source>
</evidence>
<keyword evidence="4" id="KW-0678">Repressor</keyword>
<evidence type="ECO:0000256" key="3">
    <source>
        <dbReference type="ARBA" id="ARBA00012111"/>
    </source>
</evidence>
<keyword evidence="9" id="KW-0539">Nucleus</keyword>
<evidence type="ECO:0000256" key="7">
    <source>
        <dbReference type="ARBA" id="ARBA00023015"/>
    </source>
</evidence>
<organism evidence="11 12">
    <name type="scientific">Geranomyces variabilis</name>
    <dbReference type="NCBI Taxonomy" id="109894"/>
    <lineage>
        <taxon>Eukaryota</taxon>
        <taxon>Fungi</taxon>
        <taxon>Fungi incertae sedis</taxon>
        <taxon>Chytridiomycota</taxon>
        <taxon>Chytridiomycota incertae sedis</taxon>
        <taxon>Chytridiomycetes</taxon>
        <taxon>Spizellomycetales</taxon>
        <taxon>Powellomycetaceae</taxon>
        <taxon>Geranomyces</taxon>
    </lineage>
</organism>
<dbReference type="Gene3D" id="3.40.800.20">
    <property type="entry name" value="Histone deacetylase domain"/>
    <property type="match status" value="1"/>
</dbReference>
<dbReference type="EMBL" id="JADGJQ010000038">
    <property type="protein sequence ID" value="KAJ3176705.1"/>
    <property type="molecule type" value="Genomic_DNA"/>
</dbReference>
<sequence length="174" mass="19186">MSSFLDTLAFAPGADDLDAGEYDEYDIDLNLLEDQYTVVPTNGRSPSLQLESDDDGILLPPSLDPSLHSVATALFYDPRLMEHKNLFCNPNDADEHPEVPERIRRAYEELEKRGLAGRCHRIPGRPATDAELQLVHSTAHMESIRATAGSTPIPMLESGDVGDVVSYSVANHKR</sequence>
<keyword evidence="5" id="KW-0378">Hydrolase</keyword>
<keyword evidence="12" id="KW-1185">Reference proteome</keyword>
<evidence type="ECO:0000256" key="4">
    <source>
        <dbReference type="ARBA" id="ARBA00022491"/>
    </source>
</evidence>
<evidence type="ECO:0000313" key="11">
    <source>
        <dbReference type="EMBL" id="KAJ3176705.1"/>
    </source>
</evidence>
<keyword evidence="7" id="KW-0805">Transcription regulation</keyword>
<dbReference type="InterPro" id="IPR023696">
    <property type="entry name" value="Ureohydrolase_dom_sf"/>
</dbReference>
<comment type="subcellular location">
    <subcellularLocation>
        <location evidence="1">Nucleus</location>
    </subcellularLocation>
</comment>
<evidence type="ECO:0000256" key="8">
    <source>
        <dbReference type="ARBA" id="ARBA00023163"/>
    </source>
</evidence>
<dbReference type="InterPro" id="IPR037138">
    <property type="entry name" value="His_deacetylse_dom_sf"/>
</dbReference>
<evidence type="ECO:0000256" key="2">
    <source>
        <dbReference type="ARBA" id="ARBA00007738"/>
    </source>
</evidence>
<dbReference type="EC" id="3.5.1.98" evidence="3"/>
<proteinExistence type="inferred from homology"/>
<dbReference type="InterPro" id="IPR023801">
    <property type="entry name" value="His_deacetylse_dom"/>
</dbReference>
<keyword evidence="8" id="KW-0804">Transcription</keyword>
<dbReference type="Proteomes" id="UP001212152">
    <property type="component" value="Unassembled WGS sequence"/>
</dbReference>
<comment type="caution">
    <text evidence="11">The sequence shown here is derived from an EMBL/GenBank/DDBJ whole genome shotgun (WGS) entry which is preliminary data.</text>
</comment>
<dbReference type="GO" id="GO:0000118">
    <property type="term" value="C:histone deacetylase complex"/>
    <property type="evidence" value="ECO:0007669"/>
    <property type="project" value="TreeGrafter"/>
</dbReference>
<dbReference type="SUPFAM" id="SSF52768">
    <property type="entry name" value="Arginase/deacetylase"/>
    <property type="match status" value="1"/>
</dbReference>
<evidence type="ECO:0000256" key="5">
    <source>
        <dbReference type="ARBA" id="ARBA00022801"/>
    </source>
</evidence>
<dbReference type="GO" id="GO:0040029">
    <property type="term" value="P:epigenetic regulation of gene expression"/>
    <property type="evidence" value="ECO:0007669"/>
    <property type="project" value="TreeGrafter"/>
</dbReference>
<dbReference type="GO" id="GO:0141221">
    <property type="term" value="F:histone deacetylase activity, hydrolytic mechanism"/>
    <property type="evidence" value="ECO:0007669"/>
    <property type="project" value="UniProtKB-EC"/>
</dbReference>
<gene>
    <name evidence="11" type="primary">HDAC6_1</name>
    <name evidence="11" type="ORF">HDU87_004844</name>
</gene>
<evidence type="ECO:0000256" key="1">
    <source>
        <dbReference type="ARBA" id="ARBA00004123"/>
    </source>
</evidence>
<dbReference type="Pfam" id="PF00850">
    <property type="entry name" value="Hist_deacetyl"/>
    <property type="match status" value="1"/>
</dbReference>
<evidence type="ECO:0000313" key="12">
    <source>
        <dbReference type="Proteomes" id="UP001212152"/>
    </source>
</evidence>
<evidence type="ECO:0000256" key="6">
    <source>
        <dbReference type="ARBA" id="ARBA00022853"/>
    </source>
</evidence>
<accession>A0AAD5TK32</accession>
<comment type="similarity">
    <text evidence="2">Belongs to the histone deacetylase family. HD type 2 subfamily.</text>
</comment>
<dbReference type="PANTHER" id="PTHR10625:SF5">
    <property type="entry name" value="HISTONE DEACETYLASE"/>
    <property type="match status" value="1"/>
</dbReference>
<feature type="domain" description="Histone deacetylase" evidence="10">
    <location>
        <begin position="96"/>
        <end position="150"/>
    </location>
</feature>
<protein>
    <recommendedName>
        <fullName evidence="3">histone deacetylase</fullName>
        <ecNumber evidence="3">3.5.1.98</ecNumber>
    </recommendedName>
</protein>
<evidence type="ECO:0000259" key="10">
    <source>
        <dbReference type="Pfam" id="PF00850"/>
    </source>
</evidence>